<dbReference type="InterPro" id="IPR039683">
    <property type="entry name" value="Lsm12-like"/>
</dbReference>
<comment type="caution">
    <text evidence="3">The sequence shown here is derived from an EMBL/GenBank/DDBJ whole genome shotgun (WGS) entry which is preliminary data.</text>
</comment>
<dbReference type="STRING" id="27349.A0A0L6UWT7"/>
<dbReference type="AlphaFoldDB" id="A0A0L6UWT7"/>
<dbReference type="Pfam" id="PF09793">
    <property type="entry name" value="AD"/>
    <property type="match status" value="1"/>
</dbReference>
<feature type="region of interest" description="Disordered" evidence="1">
    <location>
        <begin position="28"/>
        <end position="58"/>
    </location>
</feature>
<reference evidence="3 4" key="1">
    <citation type="submission" date="2015-08" db="EMBL/GenBank/DDBJ databases">
        <title>Next Generation Sequencing and Analysis of the Genome of Puccinia sorghi L Schw, the Causal Agent of Maize Common Rust.</title>
        <authorList>
            <person name="Rochi L."/>
            <person name="Burguener G."/>
            <person name="Darino M."/>
            <person name="Turjanski A."/>
            <person name="Kreff E."/>
            <person name="Dieguez M.J."/>
            <person name="Sacco F."/>
        </authorList>
    </citation>
    <scope>NUCLEOTIDE SEQUENCE [LARGE SCALE GENOMIC DNA]</scope>
    <source>
        <strain evidence="3 4">RO10H11247</strain>
    </source>
</reference>
<protein>
    <recommendedName>
        <fullName evidence="2">LSM12 anticodon-binding domain-containing protein</fullName>
    </recommendedName>
</protein>
<dbReference type="VEuPathDB" id="FungiDB:VP01_361g13"/>
<proteinExistence type="predicted"/>
<evidence type="ECO:0000256" key="1">
    <source>
        <dbReference type="SAM" id="MobiDB-lite"/>
    </source>
</evidence>
<dbReference type="EMBL" id="LAVV01008635">
    <property type="protein sequence ID" value="KNZ52320.1"/>
    <property type="molecule type" value="Genomic_DNA"/>
</dbReference>
<evidence type="ECO:0000259" key="2">
    <source>
        <dbReference type="Pfam" id="PF09793"/>
    </source>
</evidence>
<evidence type="ECO:0000313" key="4">
    <source>
        <dbReference type="Proteomes" id="UP000037035"/>
    </source>
</evidence>
<dbReference type="InterPro" id="IPR019181">
    <property type="entry name" value="LSM12_ABD"/>
</dbReference>
<dbReference type="PANTHER" id="PTHR13542">
    <property type="entry name" value="LSM12 HOMOLOG"/>
    <property type="match status" value="1"/>
</dbReference>
<sequence length="224" mass="24110">MFKLLRATNCPISSQQLQEFLRTLSGGVPSSSGGGGGGRMNSARVSSPALMGPQTSSNQAGFSSIRNVGLLLGWTVKLKLNEGTGGDRWVEGMIWCYDPVTGVVILECPGSSKGRQTYRMVKVNQVKDLQLGTLLEPVPPNPSAVIPKILEPVRPIDPEAIKIREEQAIAAEDARRARIGQSVSRWAQEIFDALGKTAILSIRRCESKWEQSRPTEPGKAGLGG</sequence>
<feature type="domain" description="LSM12 anticodon-binding" evidence="2">
    <location>
        <begin position="155"/>
        <end position="198"/>
    </location>
</feature>
<dbReference type="OrthoDB" id="1057137at2759"/>
<dbReference type="Proteomes" id="UP000037035">
    <property type="component" value="Unassembled WGS sequence"/>
</dbReference>
<organism evidence="3 4">
    <name type="scientific">Puccinia sorghi</name>
    <dbReference type="NCBI Taxonomy" id="27349"/>
    <lineage>
        <taxon>Eukaryota</taxon>
        <taxon>Fungi</taxon>
        <taxon>Dikarya</taxon>
        <taxon>Basidiomycota</taxon>
        <taxon>Pucciniomycotina</taxon>
        <taxon>Pucciniomycetes</taxon>
        <taxon>Pucciniales</taxon>
        <taxon>Pucciniaceae</taxon>
        <taxon>Puccinia</taxon>
    </lineage>
</organism>
<gene>
    <name evidence="3" type="ORF">VP01_361g13</name>
</gene>
<evidence type="ECO:0000313" key="3">
    <source>
        <dbReference type="EMBL" id="KNZ52320.1"/>
    </source>
</evidence>
<keyword evidence="4" id="KW-1185">Reference proteome</keyword>
<name>A0A0L6UWT7_9BASI</name>
<accession>A0A0L6UWT7</accession>